<protein>
    <submittedName>
        <fullName evidence="5">Iron-regulated protein A</fullName>
    </submittedName>
</protein>
<keyword evidence="2" id="KW-0732">Signal</keyword>
<dbReference type="Proteomes" id="UP000031666">
    <property type="component" value="Unassembled WGS sequence"/>
</dbReference>
<evidence type="ECO:0000313" key="5">
    <source>
        <dbReference type="EMBL" id="GAM74405.1"/>
    </source>
</evidence>
<name>A0A0B8Q4B2_9VIBR</name>
<evidence type="ECO:0000256" key="3">
    <source>
        <dbReference type="SAM" id="MobiDB-lite"/>
    </source>
</evidence>
<sequence length="339" mass="37641">MNKSLIAMFTVAVLSGCSSPQTEQTDKTAPATAEKTQHPSQGVYELYFTNATKFENSAQLLSQQITNKCLSDPLAAKTQWSETMQTWMSLQGGNINVPQADALTWKVQFWPDKKDTTGRQLKSVLSTNPNINLADLKNQSATLQGLTALEWLLYEAQLDQDRCSLATTVASSLVDTSASYKQSLLTNPWKGLSQAQWEKQYLSLVSDKLDRMSKKLSLPLANLGNPRPYFAESWRSQVSYQNLYSNLVALDDLLHADNGLMTLLEPKDPRLSTLIASTLSDTIATWPKKDSLFESIQTKQGYKLALSQLNKIDQLKYLINEQAAQELGIVVGFNSTDGD</sequence>
<accession>A0A0B8Q4B2</accession>
<organism evidence="5 6">
    <name type="scientific">Vibrio ishigakensis</name>
    <dbReference type="NCBI Taxonomy" id="1481914"/>
    <lineage>
        <taxon>Bacteria</taxon>
        <taxon>Pseudomonadati</taxon>
        <taxon>Pseudomonadota</taxon>
        <taxon>Gammaproteobacteria</taxon>
        <taxon>Vibrionales</taxon>
        <taxon>Vibrionaceae</taxon>
        <taxon>Vibrio</taxon>
    </lineage>
</organism>
<comment type="caution">
    <text evidence="5">The sequence shown here is derived from an EMBL/GenBank/DDBJ whole genome shotgun (WGS) entry which is preliminary data.</text>
</comment>
<dbReference type="CDD" id="cd14659">
    <property type="entry name" value="Imelysin-like_IPPA"/>
    <property type="match status" value="1"/>
</dbReference>
<proteinExistence type="predicted"/>
<reference evidence="5 6" key="1">
    <citation type="submission" date="2015-01" db="EMBL/GenBank/DDBJ databases">
        <title>Vibrio sp. C94 JCM 19241 whole genome shotgun sequence.</title>
        <authorList>
            <person name="Sawabe T."/>
            <person name="Meirelles P."/>
            <person name="Feng G."/>
            <person name="Sayaka M."/>
            <person name="Hattori M."/>
            <person name="Ohkuma M."/>
        </authorList>
    </citation>
    <scope>NUCLEOTIDE SEQUENCE [LARGE SCALE GENOMIC DNA]</scope>
    <source>
        <strain evidence="6">JCM 19241</strain>
    </source>
</reference>
<dbReference type="PROSITE" id="PS51257">
    <property type="entry name" value="PROKAR_LIPOPROTEIN"/>
    <property type="match status" value="1"/>
</dbReference>
<evidence type="ECO:0000313" key="6">
    <source>
        <dbReference type="Proteomes" id="UP000031666"/>
    </source>
</evidence>
<feature type="region of interest" description="Disordered" evidence="3">
    <location>
        <begin position="18"/>
        <end position="37"/>
    </location>
</feature>
<evidence type="ECO:0000256" key="2">
    <source>
        <dbReference type="ARBA" id="ARBA00022729"/>
    </source>
</evidence>
<dbReference type="Pfam" id="PF09375">
    <property type="entry name" value="Peptidase_M75"/>
    <property type="match status" value="1"/>
</dbReference>
<dbReference type="InterPro" id="IPR034984">
    <property type="entry name" value="Imelysin-like_IPPA"/>
</dbReference>
<comment type="subcellular location">
    <subcellularLocation>
        <location evidence="1">Cell envelope</location>
    </subcellularLocation>
</comment>
<gene>
    <name evidence="5" type="ORF">JCM19241_5601</name>
</gene>
<evidence type="ECO:0000259" key="4">
    <source>
        <dbReference type="Pfam" id="PF09375"/>
    </source>
</evidence>
<feature type="domain" description="Imelysin-like" evidence="4">
    <location>
        <begin position="44"/>
        <end position="318"/>
    </location>
</feature>
<evidence type="ECO:0000256" key="1">
    <source>
        <dbReference type="ARBA" id="ARBA00004196"/>
    </source>
</evidence>
<dbReference type="InterPro" id="IPR018976">
    <property type="entry name" value="Imelysin-like"/>
</dbReference>
<reference evidence="5 6" key="2">
    <citation type="submission" date="2015-01" db="EMBL/GenBank/DDBJ databases">
        <authorList>
            <consortium name="NBRP consortium"/>
            <person name="Sawabe T."/>
            <person name="Meirelles P."/>
            <person name="Feng G."/>
            <person name="Sayaka M."/>
            <person name="Hattori M."/>
            <person name="Ohkuma M."/>
        </authorList>
    </citation>
    <scope>NUCLEOTIDE SEQUENCE [LARGE SCALE GENOMIC DNA]</scope>
    <source>
        <strain evidence="6">JCM 19241</strain>
    </source>
</reference>
<dbReference type="AlphaFoldDB" id="A0A0B8Q4B2"/>
<dbReference type="InterPro" id="IPR038352">
    <property type="entry name" value="Imelysin_sf"/>
</dbReference>
<dbReference type="EMBL" id="BBSC01000002">
    <property type="protein sequence ID" value="GAM74405.1"/>
    <property type="molecule type" value="Genomic_DNA"/>
</dbReference>
<dbReference type="GO" id="GO:0030313">
    <property type="term" value="C:cell envelope"/>
    <property type="evidence" value="ECO:0007669"/>
    <property type="project" value="UniProtKB-SubCell"/>
</dbReference>
<dbReference type="STRING" id="1481914.JCM19241_5601"/>
<dbReference type="Gene3D" id="1.20.1420.20">
    <property type="entry name" value="M75 peptidase, HXXE motif"/>
    <property type="match status" value="1"/>
</dbReference>